<dbReference type="GO" id="GO:0005886">
    <property type="term" value="C:plasma membrane"/>
    <property type="evidence" value="ECO:0007669"/>
    <property type="project" value="TreeGrafter"/>
</dbReference>
<dbReference type="GO" id="GO:0004630">
    <property type="term" value="F:phospholipase D activity"/>
    <property type="evidence" value="ECO:0007669"/>
    <property type="project" value="TreeGrafter"/>
</dbReference>
<feature type="domain" description="C2" evidence="4">
    <location>
        <begin position="234"/>
        <end position="366"/>
    </location>
</feature>
<organism evidence="5 6">
    <name type="scientific">Kalanchoe fedtschenkoi</name>
    <name type="common">Lavender scallops</name>
    <name type="synonym">South American air plant</name>
    <dbReference type="NCBI Taxonomy" id="63787"/>
    <lineage>
        <taxon>Eukaryota</taxon>
        <taxon>Viridiplantae</taxon>
        <taxon>Streptophyta</taxon>
        <taxon>Embryophyta</taxon>
        <taxon>Tracheophyta</taxon>
        <taxon>Spermatophyta</taxon>
        <taxon>Magnoliopsida</taxon>
        <taxon>eudicotyledons</taxon>
        <taxon>Gunneridae</taxon>
        <taxon>Pentapetalae</taxon>
        <taxon>Saxifragales</taxon>
        <taxon>Crassulaceae</taxon>
        <taxon>Kalanchoe</taxon>
    </lineage>
</organism>
<dbReference type="GO" id="GO:0009395">
    <property type="term" value="P:phospholipid catabolic process"/>
    <property type="evidence" value="ECO:0007669"/>
    <property type="project" value="TreeGrafter"/>
</dbReference>
<feature type="coiled-coil region" evidence="3">
    <location>
        <begin position="4"/>
        <end position="31"/>
    </location>
</feature>
<dbReference type="InterPro" id="IPR000008">
    <property type="entry name" value="C2_dom"/>
</dbReference>
<evidence type="ECO:0000313" key="5">
    <source>
        <dbReference type="EnsemblPlants" id="Kaladp1182s0005.1.v1.1.CDS.1"/>
    </source>
</evidence>
<dbReference type="InterPro" id="IPR035892">
    <property type="entry name" value="C2_domain_sf"/>
</dbReference>
<keyword evidence="3" id="KW-0175">Coiled coil</keyword>
<accession>A0A7N1A809</accession>
<dbReference type="PROSITE" id="PS50004">
    <property type="entry name" value="C2"/>
    <property type="match status" value="1"/>
</dbReference>
<dbReference type="Gramene" id="Kaladp1182s0005.1.v1.1">
    <property type="protein sequence ID" value="Kaladp1182s0005.1.v1.1.CDS.1"/>
    <property type="gene ID" value="Kaladp1182s0005.v1.1"/>
</dbReference>
<dbReference type="AlphaFoldDB" id="A0A7N1A809"/>
<evidence type="ECO:0000256" key="3">
    <source>
        <dbReference type="SAM" id="Coils"/>
    </source>
</evidence>
<evidence type="ECO:0000259" key="4">
    <source>
        <dbReference type="PROSITE" id="PS50004"/>
    </source>
</evidence>
<proteinExistence type="predicted"/>
<sequence length="471" mass="53162">MPTNEELSVQISELKKMMEEATLKLKQASLELFNQALESRDRHTDEQSAQIQSTVEIQNETVVVPSPSSDPASDLLQPVAIPAPTCSFVSISAPSLQGSQSGNQLNIPLLVIWSDDEYMDPYLRPADGLKILDIICTPIVCKNASTNLSLHYASLKLKCSQYNLIRFRPWRSMHIDFDKPPPLPSERDLFVVVSEGALNKYDVSGWGLGGIKTAVAVTSMFAQSDSMILHSMVFSGDVEFKFHETLLHGTLHATIYKVDKIHTCGEPHFFRKLMENNEETVGIGKGTPKIYATVDIGKARVGRTRIIEHELNNPRWYKSFHIYCAHRATDIIFTVKDDDSFGATWIGRAYVPVQDVLDGEEVDRWVKILDKERNPFGPKIHVKLQYFDVIKDRNWAQGVCSDKYPGVPFTFFSQRKGCKVSLYQDAHATDNFIPKKKKNPLAGGQYYQPHRCWEDVFDAITNAKHLIDVLA</sequence>
<dbReference type="SMART" id="SM00239">
    <property type="entry name" value="C2"/>
    <property type="match status" value="1"/>
</dbReference>
<dbReference type="InterPro" id="IPR015679">
    <property type="entry name" value="PLipase_D_fam"/>
</dbReference>
<dbReference type="CDD" id="cd04015">
    <property type="entry name" value="C2_plant_PLD"/>
    <property type="match status" value="1"/>
</dbReference>
<dbReference type="PANTHER" id="PTHR18896:SF115">
    <property type="entry name" value="PHOSPHOLIPASE D ALPHA 1"/>
    <property type="match status" value="1"/>
</dbReference>
<evidence type="ECO:0000313" key="6">
    <source>
        <dbReference type="Proteomes" id="UP000594263"/>
    </source>
</evidence>
<keyword evidence="2" id="KW-0443">Lipid metabolism</keyword>
<dbReference type="EnsemblPlants" id="Kaladp1182s0005.1.v1.1">
    <property type="protein sequence ID" value="Kaladp1182s0005.1.v1.1.CDS.1"/>
    <property type="gene ID" value="Kaladp1182s0005.v1.1"/>
</dbReference>
<dbReference type="Proteomes" id="UP000594263">
    <property type="component" value="Unplaced"/>
</dbReference>
<reference evidence="5" key="1">
    <citation type="submission" date="2021-01" db="UniProtKB">
        <authorList>
            <consortium name="EnsemblPlants"/>
        </authorList>
    </citation>
    <scope>IDENTIFICATION</scope>
</reference>
<keyword evidence="6" id="KW-1185">Reference proteome</keyword>
<name>A0A7N1A809_KALFE</name>
<dbReference type="Gene3D" id="2.60.40.150">
    <property type="entry name" value="C2 domain"/>
    <property type="match status" value="1"/>
</dbReference>
<dbReference type="SUPFAM" id="SSF49562">
    <property type="entry name" value="C2 domain (Calcium/lipid-binding domain, CaLB)"/>
    <property type="match status" value="1"/>
</dbReference>
<keyword evidence="1" id="KW-0677">Repeat</keyword>
<evidence type="ECO:0000256" key="2">
    <source>
        <dbReference type="ARBA" id="ARBA00023098"/>
    </source>
</evidence>
<dbReference type="PANTHER" id="PTHR18896">
    <property type="entry name" value="PHOSPHOLIPASE D"/>
    <property type="match status" value="1"/>
</dbReference>
<evidence type="ECO:0000256" key="1">
    <source>
        <dbReference type="ARBA" id="ARBA00022737"/>
    </source>
</evidence>
<protein>
    <recommendedName>
        <fullName evidence="4">C2 domain-containing protein</fullName>
    </recommendedName>
</protein>
<dbReference type="Pfam" id="PF00168">
    <property type="entry name" value="C2"/>
    <property type="match status" value="1"/>
</dbReference>